<accession>A0A7R7EJT5</accession>
<dbReference type="AlphaFoldDB" id="A0A7R7EJT5"/>
<proteinExistence type="predicted"/>
<reference evidence="3 4" key="1">
    <citation type="submission" date="2020-11" db="EMBL/GenBank/DDBJ databases">
        <title>Draft genome sequencing of a Lachnospiraceae strain isolated from anoxic soil subjected to BSD treatment.</title>
        <authorList>
            <person name="Uek A."/>
            <person name="Tonouchi A."/>
        </authorList>
    </citation>
    <scope>NUCLEOTIDE SEQUENCE [LARGE SCALE GENOMIC DNA]</scope>
    <source>
        <strain evidence="3 4">TB5</strain>
    </source>
</reference>
<feature type="transmembrane region" description="Helical" evidence="1">
    <location>
        <begin position="97"/>
        <end position="120"/>
    </location>
</feature>
<dbReference type="KEGG" id="ahb:bsdtb5_14000"/>
<gene>
    <name evidence="3" type="ORF">bsdtb5_14000</name>
</gene>
<dbReference type="EMBL" id="AP024169">
    <property type="protein sequence ID" value="BCN30105.1"/>
    <property type="molecule type" value="Genomic_DNA"/>
</dbReference>
<dbReference type="RefSeq" id="WP_271715352.1">
    <property type="nucleotide sequence ID" value="NZ_AP024169.1"/>
</dbReference>
<keyword evidence="1" id="KW-0472">Membrane</keyword>
<dbReference type="Pfam" id="PF07885">
    <property type="entry name" value="Ion_trans_2"/>
    <property type="match status" value="1"/>
</dbReference>
<evidence type="ECO:0000313" key="4">
    <source>
        <dbReference type="Proteomes" id="UP000595897"/>
    </source>
</evidence>
<organism evidence="3 4">
    <name type="scientific">Anaeromicropila herbilytica</name>
    <dbReference type="NCBI Taxonomy" id="2785025"/>
    <lineage>
        <taxon>Bacteria</taxon>
        <taxon>Bacillati</taxon>
        <taxon>Bacillota</taxon>
        <taxon>Clostridia</taxon>
        <taxon>Lachnospirales</taxon>
        <taxon>Lachnospiraceae</taxon>
        <taxon>Anaeromicropila</taxon>
    </lineage>
</organism>
<evidence type="ECO:0000256" key="1">
    <source>
        <dbReference type="SAM" id="Phobius"/>
    </source>
</evidence>
<feature type="transmembrane region" description="Helical" evidence="1">
    <location>
        <begin position="7"/>
        <end position="28"/>
    </location>
</feature>
<sequence>MLKKHGIAIVATCSLIMAVIGMVGYLYGLNSFAEIDTPNEHKSVWPSMIFWMSAIFFSIFCLICFINLLLLLPKRLSLLKTAHVFKHINPAFSNHKVVACMFAYMSIIVTFFGFITLLNIEYSYNDKANEFAYYMSEYDKWESNHKYCVKKYKNLTHFLDHKEFNWYKENTIYSKSTGFSTEFKKLYIDSSKKNLEKVIVFTNVFKNLTENFYFSIQTVSTLGYGNITPNTSLGMGLVSTFVLIGQFTSVMVIGVALAKDD</sequence>
<evidence type="ECO:0000313" key="3">
    <source>
        <dbReference type="EMBL" id="BCN30105.1"/>
    </source>
</evidence>
<feature type="transmembrane region" description="Helical" evidence="1">
    <location>
        <begin position="48"/>
        <end position="72"/>
    </location>
</feature>
<feature type="domain" description="Potassium channel" evidence="2">
    <location>
        <begin position="204"/>
        <end position="255"/>
    </location>
</feature>
<feature type="transmembrane region" description="Helical" evidence="1">
    <location>
        <begin position="233"/>
        <end position="258"/>
    </location>
</feature>
<name>A0A7R7EJT5_9FIRM</name>
<dbReference type="InterPro" id="IPR013099">
    <property type="entry name" value="K_chnl_dom"/>
</dbReference>
<keyword evidence="4" id="KW-1185">Reference proteome</keyword>
<keyword evidence="1" id="KW-1133">Transmembrane helix</keyword>
<keyword evidence="1" id="KW-0812">Transmembrane</keyword>
<dbReference type="SUPFAM" id="SSF81324">
    <property type="entry name" value="Voltage-gated potassium channels"/>
    <property type="match status" value="1"/>
</dbReference>
<evidence type="ECO:0000259" key="2">
    <source>
        <dbReference type="Pfam" id="PF07885"/>
    </source>
</evidence>
<protein>
    <recommendedName>
        <fullName evidence="2">Potassium channel domain-containing protein</fullName>
    </recommendedName>
</protein>
<dbReference type="Gene3D" id="1.10.287.70">
    <property type="match status" value="1"/>
</dbReference>
<dbReference type="Proteomes" id="UP000595897">
    <property type="component" value="Chromosome"/>
</dbReference>